<gene>
    <name evidence="2" type="ORF">GCM10023205_82340</name>
</gene>
<comment type="caution">
    <text evidence="2">The sequence shown here is derived from an EMBL/GenBank/DDBJ whole genome shotgun (WGS) entry which is preliminary data.</text>
</comment>
<sequence>MLSVGVGHALDADLNALAADTAAPPPCPLLMRSDLAPSWPRIIMTAFADDTVVEHVRRAVYGHDVLLMLYPEVIDTFTLAEPPARPALPLQRHRHPRTASNREP</sequence>
<reference evidence="3" key="1">
    <citation type="journal article" date="2019" name="Int. J. Syst. Evol. Microbiol.">
        <title>The Global Catalogue of Microorganisms (GCM) 10K type strain sequencing project: providing services to taxonomists for standard genome sequencing and annotation.</title>
        <authorList>
            <consortium name="The Broad Institute Genomics Platform"/>
            <consortium name="The Broad Institute Genome Sequencing Center for Infectious Disease"/>
            <person name="Wu L."/>
            <person name="Ma J."/>
        </authorList>
    </citation>
    <scope>NUCLEOTIDE SEQUENCE [LARGE SCALE GENOMIC DNA]</scope>
    <source>
        <strain evidence="3">JCM 17986</strain>
    </source>
</reference>
<dbReference type="EMBL" id="BAABHS010000062">
    <property type="protein sequence ID" value="GAA4996622.1"/>
    <property type="molecule type" value="Genomic_DNA"/>
</dbReference>
<organism evidence="2 3">
    <name type="scientific">Yinghuangia aomiensis</name>
    <dbReference type="NCBI Taxonomy" id="676205"/>
    <lineage>
        <taxon>Bacteria</taxon>
        <taxon>Bacillati</taxon>
        <taxon>Actinomycetota</taxon>
        <taxon>Actinomycetes</taxon>
        <taxon>Kitasatosporales</taxon>
        <taxon>Streptomycetaceae</taxon>
        <taxon>Yinghuangia</taxon>
    </lineage>
</organism>
<proteinExistence type="predicted"/>
<keyword evidence="3" id="KW-1185">Reference proteome</keyword>
<evidence type="ECO:0000256" key="1">
    <source>
        <dbReference type="SAM" id="MobiDB-lite"/>
    </source>
</evidence>
<feature type="region of interest" description="Disordered" evidence="1">
    <location>
        <begin position="85"/>
        <end position="104"/>
    </location>
</feature>
<evidence type="ECO:0000313" key="2">
    <source>
        <dbReference type="EMBL" id="GAA4996622.1"/>
    </source>
</evidence>
<dbReference type="RefSeq" id="WP_345681020.1">
    <property type="nucleotide sequence ID" value="NZ_BAABHS010000062.1"/>
</dbReference>
<accession>A0ABP9IFB7</accession>
<name>A0ABP9IFB7_9ACTN</name>
<protein>
    <submittedName>
        <fullName evidence="2">Uncharacterized protein</fullName>
    </submittedName>
</protein>
<dbReference type="Proteomes" id="UP001500466">
    <property type="component" value="Unassembled WGS sequence"/>
</dbReference>
<evidence type="ECO:0000313" key="3">
    <source>
        <dbReference type="Proteomes" id="UP001500466"/>
    </source>
</evidence>